<protein>
    <submittedName>
        <fullName evidence="2">Uncharacterized protein</fullName>
    </submittedName>
</protein>
<organism evidence="2">
    <name type="scientific">Streptomyces sp. NBC_01401</name>
    <dbReference type="NCBI Taxonomy" id="2903854"/>
    <lineage>
        <taxon>Bacteria</taxon>
        <taxon>Bacillati</taxon>
        <taxon>Actinomycetota</taxon>
        <taxon>Actinomycetes</taxon>
        <taxon>Kitasatosporales</taxon>
        <taxon>Streptomycetaceae</taxon>
        <taxon>Streptomyces</taxon>
    </lineage>
</organism>
<accession>A0AAU3H687</accession>
<dbReference type="AlphaFoldDB" id="A0AAU3H687"/>
<sequence length="78" mass="7617">MTRPGGAEPDPHADQDERGGGGGYGAAPLLPGAARADGEAAALGGVALLLRTTGQNLEELLDRPTTDDPAAPGGGTAR</sequence>
<evidence type="ECO:0000256" key="1">
    <source>
        <dbReference type="SAM" id="MobiDB-lite"/>
    </source>
</evidence>
<feature type="compositionally biased region" description="Basic and acidic residues" evidence="1">
    <location>
        <begin position="9"/>
        <end position="19"/>
    </location>
</feature>
<reference evidence="2" key="1">
    <citation type="submission" date="2022-10" db="EMBL/GenBank/DDBJ databases">
        <title>The complete genomes of actinobacterial strains from the NBC collection.</title>
        <authorList>
            <person name="Joergensen T.S."/>
            <person name="Alvarez Arevalo M."/>
            <person name="Sterndorff E.B."/>
            <person name="Faurdal D."/>
            <person name="Vuksanovic O."/>
            <person name="Mourched A.-S."/>
            <person name="Charusanti P."/>
            <person name="Shaw S."/>
            <person name="Blin K."/>
            <person name="Weber T."/>
        </authorList>
    </citation>
    <scope>NUCLEOTIDE SEQUENCE</scope>
    <source>
        <strain evidence="2">NBC_01401</strain>
    </source>
</reference>
<feature type="region of interest" description="Disordered" evidence="1">
    <location>
        <begin position="58"/>
        <end position="78"/>
    </location>
</feature>
<proteinExistence type="predicted"/>
<dbReference type="EMBL" id="CP109535">
    <property type="protein sequence ID" value="WTY99884.1"/>
    <property type="molecule type" value="Genomic_DNA"/>
</dbReference>
<feature type="region of interest" description="Disordered" evidence="1">
    <location>
        <begin position="1"/>
        <end position="31"/>
    </location>
</feature>
<gene>
    <name evidence="2" type="ORF">OG626_35735</name>
</gene>
<evidence type="ECO:0000313" key="2">
    <source>
        <dbReference type="EMBL" id="WTY99884.1"/>
    </source>
</evidence>
<name>A0AAU3H687_9ACTN</name>